<dbReference type="GO" id="GO:0016757">
    <property type="term" value="F:glycosyltransferase activity"/>
    <property type="evidence" value="ECO:0007669"/>
    <property type="project" value="UniProtKB-ARBA"/>
</dbReference>
<evidence type="ECO:0000256" key="1">
    <source>
        <dbReference type="ARBA" id="ARBA00006171"/>
    </source>
</evidence>
<proteinExistence type="inferred from homology"/>
<evidence type="ECO:0000256" key="5">
    <source>
        <dbReference type="PIRSR" id="PIRSR610972-4"/>
    </source>
</evidence>
<feature type="binding site" evidence="4">
    <location>
        <position position="959"/>
    </location>
    <ligand>
        <name>Mg(2+)</name>
        <dbReference type="ChEBI" id="CHEBI:18420"/>
    </ligand>
</feature>
<dbReference type="Pfam" id="PF03633">
    <property type="entry name" value="Glyco_hydro_65C"/>
    <property type="match status" value="1"/>
</dbReference>
<dbReference type="CDD" id="cd02598">
    <property type="entry name" value="HAD_BPGM"/>
    <property type="match status" value="1"/>
</dbReference>
<evidence type="ECO:0000256" key="2">
    <source>
        <dbReference type="PIRSR" id="PIRSR610972-1"/>
    </source>
</evidence>
<feature type="binding site" evidence="3">
    <location>
        <begin position="835"/>
        <end position="840"/>
    </location>
    <ligand>
        <name>substrate</name>
    </ligand>
</feature>
<evidence type="ECO:0000259" key="8">
    <source>
        <dbReference type="Pfam" id="PF03636"/>
    </source>
</evidence>
<dbReference type="GO" id="GO:0005975">
    <property type="term" value="P:carbohydrate metabolic process"/>
    <property type="evidence" value="ECO:0007669"/>
    <property type="project" value="InterPro"/>
</dbReference>
<feature type="binding site" evidence="3">
    <location>
        <position position="865"/>
    </location>
    <ligand>
        <name>substrate</name>
    </ligand>
</feature>
<evidence type="ECO:0000259" key="7">
    <source>
        <dbReference type="Pfam" id="PF03633"/>
    </source>
</evidence>
<dbReference type="NCBIfam" id="TIGR01990">
    <property type="entry name" value="bPGM"/>
    <property type="match status" value="1"/>
</dbReference>
<feature type="binding site" evidence="3">
    <location>
        <begin position="903"/>
        <end position="907"/>
    </location>
    <ligand>
        <name>substrate</name>
    </ligand>
</feature>
<feature type="binding site" evidence="4">
    <location>
        <position position="958"/>
    </location>
    <ligand>
        <name>Mg(2+)</name>
        <dbReference type="ChEBI" id="CHEBI:18420"/>
    </ligand>
</feature>
<dbReference type="EC" id="5.4.2.6" evidence="9"/>
<comment type="similarity">
    <text evidence="1">Belongs to the HAD-like hydrolase superfamily. CbbY/CbbZ/Gph/YieH family.</text>
</comment>
<feature type="site" description="Important for catalytic activity and assists the phosphoryl transfer reaction to Asp8 by balancing charge and orienting the reacting groups" evidence="5">
    <location>
        <position position="934"/>
    </location>
</feature>
<dbReference type="Gene3D" id="1.10.150.240">
    <property type="entry name" value="Putative phosphatase, domain 2"/>
    <property type="match status" value="1"/>
</dbReference>
<dbReference type="Gene3D" id="2.60.420.10">
    <property type="entry name" value="Maltose phosphorylase, domain 3"/>
    <property type="match status" value="1"/>
</dbReference>
<dbReference type="GO" id="GO:0000287">
    <property type="term" value="F:magnesium ion binding"/>
    <property type="evidence" value="ECO:0007669"/>
    <property type="project" value="InterPro"/>
</dbReference>
<dbReference type="InterPro" id="IPR010972">
    <property type="entry name" value="Beta-PGM"/>
</dbReference>
<dbReference type="SUPFAM" id="SSF74650">
    <property type="entry name" value="Galactose mutarotase-like"/>
    <property type="match status" value="1"/>
</dbReference>
<protein>
    <submittedName>
        <fullName evidence="9">Beta-phosphoglucomutase</fullName>
        <ecNumber evidence="9">5.4.2.6</ecNumber>
    </submittedName>
</protein>
<comment type="caution">
    <text evidence="9">The sequence shown here is derived from an EMBL/GenBank/DDBJ whole genome shotgun (WGS) entry which is preliminary data.</text>
</comment>
<feature type="active site" description="Nucleophile" evidence="2">
    <location>
        <position position="800"/>
    </location>
</feature>
<evidence type="ECO:0000259" key="6">
    <source>
        <dbReference type="Pfam" id="PF03632"/>
    </source>
</evidence>
<dbReference type="InterPro" id="IPR036412">
    <property type="entry name" value="HAD-like_sf"/>
</dbReference>
<dbReference type="SFLD" id="SFLDG01129">
    <property type="entry name" value="C1.5:_HAD__Beta-PGM__Phosphata"/>
    <property type="match status" value="1"/>
</dbReference>
<gene>
    <name evidence="9" type="primary">pgmB</name>
    <name evidence="9" type="ORF">FNW02_11465</name>
</gene>
<dbReference type="InterPro" id="IPR012341">
    <property type="entry name" value="6hp_glycosidase-like_sf"/>
</dbReference>
<dbReference type="InterPro" id="IPR023214">
    <property type="entry name" value="HAD_sf"/>
</dbReference>
<dbReference type="SUPFAM" id="SSF48208">
    <property type="entry name" value="Six-hairpin glycosidases"/>
    <property type="match status" value="1"/>
</dbReference>
<dbReference type="InterPro" id="IPR005194">
    <property type="entry name" value="Glyco_hydro_65_C"/>
</dbReference>
<keyword evidence="4" id="KW-0460">Magnesium</keyword>
<dbReference type="InterPro" id="IPR008928">
    <property type="entry name" value="6-hairpin_glycosidase_sf"/>
</dbReference>
<dbReference type="InterPro" id="IPR023198">
    <property type="entry name" value="PGP-like_dom2"/>
</dbReference>
<dbReference type="NCBIfam" id="TIGR01509">
    <property type="entry name" value="HAD-SF-IA-v3"/>
    <property type="match status" value="1"/>
</dbReference>
<dbReference type="InterPro" id="IPR011013">
    <property type="entry name" value="Gal_mutarotase_sf_dom"/>
</dbReference>
<dbReference type="SFLD" id="SFLDG01135">
    <property type="entry name" value="C1.5.6:_HAD__Beta-PGM__Phospha"/>
    <property type="match status" value="1"/>
</dbReference>
<feature type="binding site" evidence="3">
    <location>
        <position position="843"/>
    </location>
    <ligand>
        <name>substrate</name>
    </ligand>
</feature>
<dbReference type="Pfam" id="PF03632">
    <property type="entry name" value="Glyco_hydro_65m"/>
    <property type="match status" value="1"/>
</dbReference>
<dbReference type="Gene3D" id="2.70.98.40">
    <property type="entry name" value="Glycoside hydrolase, family 65, N-terminal domain"/>
    <property type="match status" value="1"/>
</dbReference>
<dbReference type="Gene3D" id="3.40.50.1000">
    <property type="entry name" value="HAD superfamily/HAD-like"/>
    <property type="match status" value="1"/>
</dbReference>
<dbReference type="Gene3D" id="1.50.10.10">
    <property type="match status" value="1"/>
</dbReference>
<dbReference type="GO" id="GO:0004553">
    <property type="term" value="F:hydrolase activity, hydrolyzing O-glycosyl compounds"/>
    <property type="evidence" value="ECO:0007669"/>
    <property type="project" value="TreeGrafter"/>
</dbReference>
<evidence type="ECO:0000256" key="4">
    <source>
        <dbReference type="PIRSR" id="PIRSR610972-3"/>
    </source>
</evidence>
<dbReference type="PANTHER" id="PTHR11051:SF8">
    <property type="entry name" value="PROTEIN-GLUCOSYLGALACTOSYLHYDROXYLYSINE GLUCOSIDASE"/>
    <property type="match status" value="1"/>
</dbReference>
<feature type="binding site" evidence="3">
    <location>
        <begin position="800"/>
        <end position="802"/>
    </location>
    <ligand>
        <name>substrate</name>
    </ligand>
</feature>
<comment type="cofactor">
    <cofactor evidence="4">
        <name>Mg(2+)</name>
        <dbReference type="ChEBI" id="CHEBI:18420"/>
    </cofactor>
    <text evidence="4">Binds 2 magnesium ions per subunit.</text>
</comment>
<feature type="binding site" evidence="3">
    <location>
        <position position="934"/>
    </location>
    <ligand>
        <name>substrate</name>
    </ligand>
</feature>
<dbReference type="InterPro" id="IPR010976">
    <property type="entry name" value="B-phosphoglucomutase_hydrolase"/>
</dbReference>
<evidence type="ECO:0000256" key="3">
    <source>
        <dbReference type="PIRSR" id="PIRSR610972-2"/>
    </source>
</evidence>
<dbReference type="Pfam" id="PF03636">
    <property type="entry name" value="Glyco_hydro_65N"/>
    <property type="match status" value="1"/>
</dbReference>
<keyword evidence="9" id="KW-0413">Isomerase</keyword>
<dbReference type="GO" id="GO:0008801">
    <property type="term" value="F:beta-phosphoglucomutase activity"/>
    <property type="evidence" value="ECO:0007669"/>
    <property type="project" value="UniProtKB-EC"/>
</dbReference>
<dbReference type="Pfam" id="PF00702">
    <property type="entry name" value="Hydrolase"/>
    <property type="match status" value="1"/>
</dbReference>
<feature type="active site" description="Proton donor/acceptor" evidence="2">
    <location>
        <position position="802"/>
    </location>
</feature>
<dbReference type="InterPro" id="IPR037018">
    <property type="entry name" value="GH65_N"/>
</dbReference>
<keyword evidence="4" id="KW-0479">Metal-binding</keyword>
<accession>A0AA40VQM2</accession>
<feature type="binding site" evidence="4">
    <location>
        <position position="802"/>
    </location>
    <ligand>
        <name>Mg(2+)</name>
        <dbReference type="ChEBI" id="CHEBI:18420"/>
    </ligand>
</feature>
<name>A0AA40VQM2_9NOST</name>
<feature type="domain" description="Glycoside hydrolase family 65 N-terminal" evidence="8">
    <location>
        <begin position="18"/>
        <end position="251"/>
    </location>
</feature>
<feature type="domain" description="Glycoside hydrolase family 65 central catalytic" evidence="6">
    <location>
        <begin position="303"/>
        <end position="685"/>
    </location>
</feature>
<dbReference type="InterPro" id="IPR006439">
    <property type="entry name" value="HAD-SF_hydro_IA"/>
</dbReference>
<dbReference type="RefSeq" id="WP_191757676.1">
    <property type="nucleotide sequence ID" value="NZ_VJXY01000010.1"/>
</dbReference>
<organism evidence="9 10">
    <name type="scientific">Komarekiella delphini-convector SJRDD-AB1</name>
    <dbReference type="NCBI Taxonomy" id="2593771"/>
    <lineage>
        <taxon>Bacteria</taxon>
        <taxon>Bacillati</taxon>
        <taxon>Cyanobacteriota</taxon>
        <taxon>Cyanophyceae</taxon>
        <taxon>Nostocales</taxon>
        <taxon>Nostocaceae</taxon>
        <taxon>Komarekiella</taxon>
        <taxon>Komarekiella delphini-convector</taxon>
    </lineage>
</organism>
<feature type="domain" description="Glycoside hydrolase family 65 C-terminal" evidence="7">
    <location>
        <begin position="704"/>
        <end position="734"/>
    </location>
</feature>
<dbReference type="AlphaFoldDB" id="A0AA40VQM2"/>
<sequence length="1013" mass="114750">MDTNGRSRHFIYTDWILIETQFDPKQLHSKETVFTIGNGYLGTRGSFEEGYTNALPATFIHGVYDDVPVVYTELANCPDWLPLVVIVNGERFRLDQGEILRYDRQLDLRQGILSRSLRWRSPSGKTIDIHFERFASLADQHILGQRCQLTPVDFDGLIEVQASINGYPENQGFNHWEGLDQGKTDQGFWLYRRTRNSRIEIGMAAKTTISGTEAALQFNSAPGYPTTSANFFAVSQQTVTIEKIVTVFTSREIDTPVATAQEKLAHLPDYTTLLDAHKQVWDKVWQQSDIIIEGDSTAAFAVRYNLFQLLIAAPRQDDISIPAKTLSGFGYRGHVFWDTEIFILPFFTYVQPAIARNLLSYRYHTLNGARRKAFHDGYKGAMFAWESAVTGDEVTPRWSLPNDFYADDVRIWCRDREIHISADIAYAVWYYWQATDDDEWMRDCGAEIILDTAVFWESRVEFNRESQQYEIRGVIGADEYHEFVHNNTFTNRMVQWHLEKAIAVYNWLEKNFPERAIELEQKLQLSPEQRTHWQEIAAKLLIFYDSSTGLIEQFEGFFQLEDINLADYEPRDRSMQAILGIEGANKRQVLKQPDVLMLLYLMRQSEDFPYNQKALQANWDYYAPRTDITYGSSLGPAIHAILASDLSKSAEAYERFMQAVMVDLEDTRGNTADGIHGASAGGIWQAVILGFGGIQLTEDGPIANPHLPPGWTRLKFKLQWRGKWHEFDLHQEQVAQEITHQLEFLQLSFSPNPQSQSPELGSPVVLTPHDAGSSVSYPNSPKYQMETSPHSSDIQGFIFDLDGVLTDTAEFHYLAWQRLADQEGIPFNRQANEALRGISRRASLMLIVGDRPYSEAQLEEMMERKNGYYVDLIQNMTSRDLSLGAIELLNELRQAGIKIAIGSASKNARTVVERLGIADKIDAIADGYSVQKPKPAPDLFLYAANLLKLKPEQCVVVEDATAGVEAALAAGMWTVGLGPAERVGAAHVVLPNLAGVKWTDLKAKLNSITTQKK</sequence>
<evidence type="ECO:0000313" key="10">
    <source>
        <dbReference type="Proteomes" id="UP001165986"/>
    </source>
</evidence>
<dbReference type="SUPFAM" id="SSF56784">
    <property type="entry name" value="HAD-like"/>
    <property type="match status" value="1"/>
</dbReference>
<keyword evidence="10" id="KW-1185">Reference proteome</keyword>
<reference evidence="9" key="1">
    <citation type="submission" date="2019-07" db="EMBL/GenBank/DDBJ databases">
        <title>Toxilogical consequences of a new and cryptic species of cyanobacteria (Komarekiella delphini-convector) recovered from the epidermis of a bottlenose dolphin and 1500 ft. in the air.</title>
        <authorList>
            <person name="Brown A.O."/>
            <person name="Dvorak P."/>
            <person name="Villanueva C.D."/>
            <person name="Foss A.J."/>
            <person name="Garvey A.D."/>
            <person name="Gibson Q.A."/>
            <person name="Johansen J.R."/>
            <person name="Casamatta D.A."/>
        </authorList>
    </citation>
    <scope>NUCLEOTIDE SEQUENCE</scope>
    <source>
        <strain evidence="9">SJRDD-AB1</strain>
    </source>
</reference>
<dbReference type="EMBL" id="VJXY01000010">
    <property type="protein sequence ID" value="MBD6616437.1"/>
    <property type="molecule type" value="Genomic_DNA"/>
</dbReference>
<dbReference type="SFLD" id="SFLDS00003">
    <property type="entry name" value="Haloacid_Dehalogenase"/>
    <property type="match status" value="1"/>
</dbReference>
<feature type="binding site" evidence="4">
    <location>
        <position position="800"/>
    </location>
    <ligand>
        <name>Mg(2+)</name>
        <dbReference type="ChEBI" id="CHEBI:18420"/>
    </ligand>
</feature>
<feature type="site" description="Important for catalytic activity and assists the phosphoryl transfer reaction to Asp8 by balancing charge and orienting the reacting groups" evidence="5">
    <location>
        <position position="903"/>
    </location>
</feature>
<dbReference type="PANTHER" id="PTHR11051">
    <property type="entry name" value="GLYCOSYL HYDROLASE-RELATED"/>
    <property type="match status" value="1"/>
</dbReference>
<dbReference type="InterPro" id="IPR005196">
    <property type="entry name" value="Glyco_hydro_65_N"/>
</dbReference>
<feature type="binding site" evidence="3">
    <location>
        <position position="816"/>
    </location>
    <ligand>
        <name>substrate</name>
    </ligand>
</feature>
<dbReference type="NCBIfam" id="TIGR02009">
    <property type="entry name" value="PGMB-YQAB-SF"/>
    <property type="match status" value="1"/>
</dbReference>
<dbReference type="Proteomes" id="UP001165986">
    <property type="component" value="Unassembled WGS sequence"/>
</dbReference>
<evidence type="ECO:0000313" key="9">
    <source>
        <dbReference type="EMBL" id="MBD6616437.1"/>
    </source>
</evidence>
<dbReference type="GO" id="GO:0030246">
    <property type="term" value="F:carbohydrate binding"/>
    <property type="evidence" value="ECO:0007669"/>
    <property type="project" value="InterPro"/>
</dbReference>
<dbReference type="InterPro" id="IPR005195">
    <property type="entry name" value="Glyco_hydro_65_M"/>
</dbReference>